<dbReference type="Proteomes" id="UP000319908">
    <property type="component" value="Unassembled WGS sequence"/>
</dbReference>
<dbReference type="InterPro" id="IPR002716">
    <property type="entry name" value="PIN_dom"/>
</dbReference>
<evidence type="ECO:0000313" key="2">
    <source>
        <dbReference type="EMBL" id="TWU05333.1"/>
    </source>
</evidence>
<dbReference type="OrthoDB" id="5625074at2"/>
<sequence>MYSVYLETTVVGHIAGRLHPDAVVNARQIVTRHWWDTAKDRYCLYASNLVLAECGAGDSDAGNERLEILQNVELLEIDTETGALASSLLANHAVPATEPRDATHIAVAAINGIDFLATWNFKHIMNPSTQHLIDAVCRDAGYEPATICTPEQMLEAYSDS</sequence>
<dbReference type="InterPro" id="IPR029060">
    <property type="entry name" value="PIN-like_dom_sf"/>
</dbReference>
<keyword evidence="3" id="KW-1185">Reference proteome</keyword>
<feature type="domain" description="PIN" evidence="1">
    <location>
        <begin position="34"/>
        <end position="118"/>
    </location>
</feature>
<dbReference type="RefSeq" id="WP_146410133.1">
    <property type="nucleotide sequence ID" value="NZ_SJPU01000030.1"/>
</dbReference>
<organism evidence="2 3">
    <name type="scientific">Allorhodopirellula heiligendammensis</name>
    <dbReference type="NCBI Taxonomy" id="2714739"/>
    <lineage>
        <taxon>Bacteria</taxon>
        <taxon>Pseudomonadati</taxon>
        <taxon>Planctomycetota</taxon>
        <taxon>Planctomycetia</taxon>
        <taxon>Pirellulales</taxon>
        <taxon>Pirellulaceae</taxon>
        <taxon>Allorhodopirellula</taxon>
    </lineage>
</organism>
<dbReference type="SUPFAM" id="SSF88723">
    <property type="entry name" value="PIN domain-like"/>
    <property type="match status" value="1"/>
</dbReference>
<dbReference type="Pfam" id="PF01850">
    <property type="entry name" value="PIN"/>
    <property type="match status" value="1"/>
</dbReference>
<name>A0A5C6AZG0_9BACT</name>
<dbReference type="EMBL" id="SJPU01000030">
    <property type="protein sequence ID" value="TWU05333.1"/>
    <property type="molecule type" value="Genomic_DNA"/>
</dbReference>
<accession>A0A5C6AZG0</accession>
<dbReference type="CDD" id="cd18687">
    <property type="entry name" value="PIN_VapC-like"/>
    <property type="match status" value="1"/>
</dbReference>
<gene>
    <name evidence="2" type="ORF">Poly21_57600</name>
</gene>
<comment type="caution">
    <text evidence="2">The sequence shown here is derived from an EMBL/GenBank/DDBJ whole genome shotgun (WGS) entry which is preliminary data.</text>
</comment>
<protein>
    <recommendedName>
        <fullName evidence="1">PIN domain-containing protein</fullName>
    </recommendedName>
</protein>
<evidence type="ECO:0000313" key="3">
    <source>
        <dbReference type="Proteomes" id="UP000319908"/>
    </source>
</evidence>
<dbReference type="AlphaFoldDB" id="A0A5C6AZG0"/>
<evidence type="ECO:0000259" key="1">
    <source>
        <dbReference type="Pfam" id="PF01850"/>
    </source>
</evidence>
<reference evidence="2 3" key="1">
    <citation type="journal article" date="2020" name="Antonie Van Leeuwenhoek">
        <title>Rhodopirellula heiligendammensis sp. nov., Rhodopirellula pilleata sp. nov., and Rhodopirellula solitaria sp. nov. isolated from natural or artificial marine surfaces in Northern Germany and California, USA, and emended description of the genus Rhodopirellula.</title>
        <authorList>
            <person name="Kallscheuer N."/>
            <person name="Wiegand S."/>
            <person name="Jogler M."/>
            <person name="Boedeker C."/>
            <person name="Peeters S.H."/>
            <person name="Rast P."/>
            <person name="Heuer A."/>
            <person name="Jetten M.S.M."/>
            <person name="Rohde M."/>
            <person name="Jogler C."/>
        </authorList>
    </citation>
    <scope>NUCLEOTIDE SEQUENCE [LARGE SCALE GENOMIC DNA]</scope>
    <source>
        <strain evidence="2 3">Poly21</strain>
    </source>
</reference>
<proteinExistence type="predicted"/>